<evidence type="ECO:0000259" key="1">
    <source>
        <dbReference type="SMART" id="SM00897"/>
    </source>
</evidence>
<sequence>MKTTVFSVTSVEQIEPHLQGIRQGGLTPTLAIVFSSIVHNLEVLSAVFAKYDIEVFGASSSGEITNDEVHEESIVVMLLEISHDAYRLNAFDGEEKTSYEVGQSVAEWAKTIYENPAFMVMSAGLLTDGEQVVNGITYTMERQVPLFGGVAGDDLRREETFVFSASQVIANGVLALIFDRNAIELQGIAISGWKGVGTPKTITKAEGNIVYRIDDEPVLDVYNKYLSLGDDYNLAAEYPIRLIRDDGSHVMRAISRVNEDKSIVFAGTVPEGAKVRFSAAPGFEIIEHAIEHMSEFSKQNPRPDAIVLFSCKGRHLALGPMVEDEISGIRKLWNVPLVGLFTYGEFGPVPQGRCDFHNHTLVLV</sequence>
<dbReference type="PANTHER" id="PTHR40252">
    <property type="entry name" value="BLR0328 PROTEIN"/>
    <property type="match status" value="1"/>
</dbReference>
<comment type="caution">
    <text evidence="3">The sequence shown here is derived from an EMBL/GenBank/DDBJ whole genome shotgun (WGS) entry which is preliminary data.</text>
</comment>
<feature type="domain" description="FIST" evidence="1">
    <location>
        <begin position="27"/>
        <end position="217"/>
    </location>
</feature>
<feature type="domain" description="FIST C-domain" evidence="2">
    <location>
        <begin position="218"/>
        <end position="349"/>
    </location>
</feature>
<evidence type="ECO:0000259" key="2">
    <source>
        <dbReference type="SMART" id="SM01204"/>
    </source>
</evidence>
<evidence type="ECO:0008006" key="4">
    <source>
        <dbReference type="Google" id="ProtNLM"/>
    </source>
</evidence>
<evidence type="ECO:0000313" key="3">
    <source>
        <dbReference type="EMBL" id="KKL81172.1"/>
    </source>
</evidence>
<dbReference type="PANTHER" id="PTHR40252:SF2">
    <property type="entry name" value="BLR0328 PROTEIN"/>
    <property type="match status" value="1"/>
</dbReference>
<organism evidence="3">
    <name type="scientific">marine sediment metagenome</name>
    <dbReference type="NCBI Taxonomy" id="412755"/>
    <lineage>
        <taxon>unclassified sequences</taxon>
        <taxon>metagenomes</taxon>
        <taxon>ecological metagenomes</taxon>
    </lineage>
</organism>
<dbReference type="SMART" id="SM00897">
    <property type="entry name" value="FIST"/>
    <property type="match status" value="1"/>
</dbReference>
<dbReference type="Pfam" id="PF08495">
    <property type="entry name" value="FIST"/>
    <property type="match status" value="1"/>
</dbReference>
<reference evidence="3" key="1">
    <citation type="journal article" date="2015" name="Nature">
        <title>Complex archaea that bridge the gap between prokaryotes and eukaryotes.</title>
        <authorList>
            <person name="Spang A."/>
            <person name="Saw J.H."/>
            <person name="Jorgensen S.L."/>
            <person name="Zaremba-Niedzwiedzka K."/>
            <person name="Martijn J."/>
            <person name="Lind A.E."/>
            <person name="van Eijk R."/>
            <person name="Schleper C."/>
            <person name="Guy L."/>
            <person name="Ettema T.J."/>
        </authorList>
    </citation>
    <scope>NUCLEOTIDE SEQUENCE</scope>
</reference>
<accession>A0A0F9I1B8</accession>
<dbReference type="EMBL" id="LAZR01022641">
    <property type="protein sequence ID" value="KKL81172.1"/>
    <property type="molecule type" value="Genomic_DNA"/>
</dbReference>
<dbReference type="AlphaFoldDB" id="A0A0F9I1B8"/>
<dbReference type="SMART" id="SM01204">
    <property type="entry name" value="FIST_C"/>
    <property type="match status" value="1"/>
</dbReference>
<dbReference type="Pfam" id="PF10442">
    <property type="entry name" value="FIST_C"/>
    <property type="match status" value="1"/>
</dbReference>
<dbReference type="InterPro" id="IPR013702">
    <property type="entry name" value="FIST_domain_N"/>
</dbReference>
<protein>
    <recommendedName>
        <fullName evidence="4">Histidine kinase</fullName>
    </recommendedName>
</protein>
<name>A0A0F9I1B8_9ZZZZ</name>
<gene>
    <name evidence="3" type="ORF">LCGC14_1997410</name>
</gene>
<feature type="non-terminal residue" evidence="3">
    <location>
        <position position="364"/>
    </location>
</feature>
<dbReference type="InterPro" id="IPR019494">
    <property type="entry name" value="FIST_C"/>
</dbReference>
<proteinExistence type="predicted"/>